<evidence type="ECO:0000256" key="1">
    <source>
        <dbReference type="SAM" id="Phobius"/>
    </source>
</evidence>
<keyword evidence="1" id="KW-1133">Transmembrane helix</keyword>
<name>A0A2T3P0E7_9GAMM</name>
<proteinExistence type="predicted"/>
<protein>
    <submittedName>
        <fullName evidence="2">Uncharacterized protein</fullName>
    </submittedName>
</protein>
<organism evidence="2 3">
    <name type="scientific">Photobacterium sanctipauli</name>
    <dbReference type="NCBI Taxonomy" id="1342794"/>
    <lineage>
        <taxon>Bacteria</taxon>
        <taxon>Pseudomonadati</taxon>
        <taxon>Pseudomonadota</taxon>
        <taxon>Gammaproteobacteria</taxon>
        <taxon>Vibrionales</taxon>
        <taxon>Vibrionaceae</taxon>
        <taxon>Photobacterium</taxon>
    </lineage>
</organism>
<keyword evidence="1" id="KW-0472">Membrane</keyword>
<gene>
    <name evidence="2" type="ORF">C9I98_01405</name>
</gene>
<comment type="caution">
    <text evidence="2">The sequence shown here is derived from an EMBL/GenBank/DDBJ whole genome shotgun (WGS) entry which is preliminary data.</text>
</comment>
<evidence type="ECO:0000313" key="2">
    <source>
        <dbReference type="EMBL" id="PSW21949.1"/>
    </source>
</evidence>
<reference evidence="2 3" key="1">
    <citation type="submission" date="2018-01" db="EMBL/GenBank/DDBJ databases">
        <title>Whole genome sequencing of Histamine producing bacteria.</title>
        <authorList>
            <person name="Butler K."/>
        </authorList>
    </citation>
    <scope>NUCLEOTIDE SEQUENCE [LARGE SCALE GENOMIC DNA]</scope>
    <source>
        <strain evidence="2 3">DSM 100436</strain>
    </source>
</reference>
<dbReference type="EMBL" id="PYMA01000001">
    <property type="protein sequence ID" value="PSW21949.1"/>
    <property type="molecule type" value="Genomic_DNA"/>
</dbReference>
<accession>A0A2T3P0E7</accession>
<dbReference type="Proteomes" id="UP000241771">
    <property type="component" value="Unassembled WGS sequence"/>
</dbReference>
<evidence type="ECO:0000313" key="3">
    <source>
        <dbReference type="Proteomes" id="UP000241771"/>
    </source>
</evidence>
<dbReference type="AlphaFoldDB" id="A0A2T3P0E7"/>
<keyword evidence="3" id="KW-1185">Reference proteome</keyword>
<keyword evidence="1" id="KW-0812">Transmembrane</keyword>
<feature type="transmembrane region" description="Helical" evidence="1">
    <location>
        <begin position="221"/>
        <end position="239"/>
    </location>
</feature>
<sequence length="248" mass="27330">MYKDYAMLFKFKKMTMKFYFLLFMSKILFFIPSVNAELITYSFEGFFNSGQSNDLFNAGDRISGSYTFESNSSLMTYNGPDPAIDNVGRIIDDTLIGTKWDFTIFSSLIGTFSHSSFSSSTFGNLTIGNNSTFGDLYIVTLGDVAYTPPNAGGFNFLQLDLRDSNANGADIIDGNQVSNLPDFSLASFTGGRFFVLSPTGGCTQCGITLTSLYSSVPEPSFIYIFITFILSLSFYSVFLKKPVIGNTI</sequence>
<dbReference type="RefSeq" id="WP_107271468.1">
    <property type="nucleotide sequence ID" value="NZ_PYMA01000001.1"/>
</dbReference>